<dbReference type="Proteomes" id="UP000275846">
    <property type="component" value="Unassembled WGS sequence"/>
</dbReference>
<dbReference type="PANTHER" id="PTHR47027:SF26">
    <property type="entry name" value="REVERSE TRANSCRIPTASE DOMAIN-CONTAINING PROTEIN"/>
    <property type="match status" value="1"/>
</dbReference>
<dbReference type="EMBL" id="UYSU01034158">
    <property type="protein sequence ID" value="VDL93862.1"/>
    <property type="molecule type" value="Genomic_DNA"/>
</dbReference>
<proteinExistence type="predicted"/>
<evidence type="ECO:0000313" key="2">
    <source>
        <dbReference type="Proteomes" id="UP000275846"/>
    </source>
</evidence>
<protein>
    <submittedName>
        <fullName evidence="3">Reverse transcriptase domain-containing protein</fullName>
    </submittedName>
</protein>
<organism evidence="3">
    <name type="scientific">Schistocephalus solidus</name>
    <name type="common">Tapeworm</name>
    <dbReference type="NCBI Taxonomy" id="70667"/>
    <lineage>
        <taxon>Eukaryota</taxon>
        <taxon>Metazoa</taxon>
        <taxon>Spiralia</taxon>
        <taxon>Lophotrochozoa</taxon>
        <taxon>Platyhelminthes</taxon>
        <taxon>Cestoda</taxon>
        <taxon>Eucestoda</taxon>
        <taxon>Diphyllobothriidea</taxon>
        <taxon>Diphyllobothriidae</taxon>
        <taxon>Schistocephalus</taxon>
    </lineage>
</organism>
<dbReference type="AlphaFoldDB" id="A0A183STC9"/>
<reference evidence="1 2" key="2">
    <citation type="submission" date="2018-11" db="EMBL/GenBank/DDBJ databases">
        <authorList>
            <consortium name="Pathogen Informatics"/>
        </authorList>
    </citation>
    <scope>NUCLEOTIDE SEQUENCE [LARGE SCALE GENOMIC DNA]</scope>
    <source>
        <strain evidence="1 2">NST_G2</strain>
    </source>
</reference>
<evidence type="ECO:0000313" key="3">
    <source>
        <dbReference type="WBParaSite" id="SSLN_0000775501-mRNA-1"/>
    </source>
</evidence>
<name>A0A183STC9_SCHSO</name>
<keyword evidence="2" id="KW-1185">Reference proteome</keyword>
<sequence>MSALESASPTELTGTFSTVGVCRPQRACLRLQSMNRSSQTSMDLFDAGCANFGLTISSAKTVVMPQPSLSAEYNAQLINVETFACLGITLLRNPRIDDEVAQRISKASPTFGRLQASMCNRHDIHLNTNLKMYKAVVLKMLLY</sequence>
<accession>A0A183STC9</accession>
<dbReference type="OrthoDB" id="425014at2759"/>
<evidence type="ECO:0000313" key="1">
    <source>
        <dbReference type="EMBL" id="VDL93862.1"/>
    </source>
</evidence>
<dbReference type="WBParaSite" id="SSLN_0000775501-mRNA-1">
    <property type="protein sequence ID" value="SSLN_0000775501-mRNA-1"/>
    <property type="gene ID" value="SSLN_0000775501"/>
</dbReference>
<reference evidence="3" key="1">
    <citation type="submission" date="2016-06" db="UniProtKB">
        <authorList>
            <consortium name="WormBaseParasite"/>
        </authorList>
    </citation>
    <scope>IDENTIFICATION</scope>
</reference>
<gene>
    <name evidence="1" type="ORF">SSLN_LOCUS7477</name>
</gene>
<dbReference type="PANTHER" id="PTHR47027">
    <property type="entry name" value="REVERSE TRANSCRIPTASE DOMAIN-CONTAINING PROTEIN"/>
    <property type="match status" value="1"/>
</dbReference>